<dbReference type="GO" id="GO:0022857">
    <property type="term" value="F:transmembrane transporter activity"/>
    <property type="evidence" value="ECO:0007669"/>
    <property type="project" value="TreeGrafter"/>
</dbReference>
<dbReference type="InterPro" id="IPR050250">
    <property type="entry name" value="Macrolide_Exporter_MacB"/>
</dbReference>
<feature type="domain" description="ABC3 transporter permease C-terminal" evidence="9">
    <location>
        <begin position="308"/>
        <end position="420"/>
    </location>
</feature>
<dbReference type="InterPro" id="IPR025857">
    <property type="entry name" value="MacB_PCD"/>
</dbReference>
<evidence type="ECO:0000256" key="7">
    <source>
        <dbReference type="SAM" id="MobiDB-lite"/>
    </source>
</evidence>
<sequence>MTHRSSHPRAPHAPGTAHPTGKAVGGSAASIRPVRLAPGDLLRLGLLGIRTRTLRAALSALGISIGIATMIVVTGIPASSHKALMDEMSALGTNMLRAEPIPDQQPPVLLPEESIGMVRRIGPVTGVSAVANTHAVVRRSDRIDSHNFSGLTVLAAQRDLLDAVTGAVASGRFFSRADERFPTAVLGSRAATRLGFGEIAPGEPAPQIYINKQWFTVIGILDPLPLADDLDQTVLVGWSAARKLLRFGGHPTMIYVRAQEAELEAVRGVLAATVHPELPGQVTVSRPSDALAAKRATQDSYSSLFLGLAAVALLVGGIGVANTMFISVLERRREIGLRRALGASRGQIRGQFLTESAALSGLGGLAGTLLGILATVGYATYQGWSPVVPLLAVAGGCFGALLVGIAAGVYPSVRASRMTPTEALAST</sequence>
<keyword evidence="12" id="KW-1185">Reference proteome</keyword>
<evidence type="ECO:0000256" key="8">
    <source>
        <dbReference type="SAM" id="Phobius"/>
    </source>
</evidence>
<keyword evidence="5 8" id="KW-0472">Membrane</keyword>
<keyword evidence="3 8" id="KW-0812">Transmembrane</keyword>
<feature type="transmembrane region" description="Helical" evidence="8">
    <location>
        <begin position="357"/>
        <end position="381"/>
    </location>
</feature>
<comment type="caution">
    <text evidence="11">The sequence shown here is derived from an EMBL/GenBank/DDBJ whole genome shotgun (WGS) entry which is preliminary data.</text>
</comment>
<feature type="compositionally biased region" description="Basic residues" evidence="7">
    <location>
        <begin position="1"/>
        <end position="10"/>
    </location>
</feature>
<dbReference type="PANTHER" id="PTHR30572">
    <property type="entry name" value="MEMBRANE COMPONENT OF TRANSPORTER-RELATED"/>
    <property type="match status" value="1"/>
</dbReference>
<feature type="transmembrane region" description="Helical" evidence="8">
    <location>
        <begin position="56"/>
        <end position="78"/>
    </location>
</feature>
<evidence type="ECO:0000256" key="3">
    <source>
        <dbReference type="ARBA" id="ARBA00022692"/>
    </source>
</evidence>
<feature type="region of interest" description="Disordered" evidence="7">
    <location>
        <begin position="1"/>
        <end position="27"/>
    </location>
</feature>
<dbReference type="Proteomes" id="UP000270471">
    <property type="component" value="Unassembled WGS sequence"/>
</dbReference>
<evidence type="ECO:0000256" key="1">
    <source>
        <dbReference type="ARBA" id="ARBA00004651"/>
    </source>
</evidence>
<evidence type="ECO:0000259" key="10">
    <source>
        <dbReference type="Pfam" id="PF12704"/>
    </source>
</evidence>
<evidence type="ECO:0000259" key="9">
    <source>
        <dbReference type="Pfam" id="PF02687"/>
    </source>
</evidence>
<evidence type="ECO:0000256" key="5">
    <source>
        <dbReference type="ARBA" id="ARBA00023136"/>
    </source>
</evidence>
<dbReference type="Pfam" id="PF12704">
    <property type="entry name" value="MacB_PCD"/>
    <property type="match status" value="1"/>
</dbReference>
<name>A0A3M0I6Y2_9ACTN</name>
<dbReference type="AlphaFoldDB" id="A0A3M0I6Y2"/>
<dbReference type="PANTHER" id="PTHR30572:SF4">
    <property type="entry name" value="ABC TRANSPORTER PERMEASE YTRF"/>
    <property type="match status" value="1"/>
</dbReference>
<dbReference type="RefSeq" id="WP_121891278.1">
    <property type="nucleotide sequence ID" value="NZ_PENI01000013.1"/>
</dbReference>
<dbReference type="GO" id="GO:0005886">
    <property type="term" value="C:plasma membrane"/>
    <property type="evidence" value="ECO:0007669"/>
    <property type="project" value="UniProtKB-SubCell"/>
</dbReference>
<feature type="domain" description="MacB-like periplasmic core" evidence="10">
    <location>
        <begin position="57"/>
        <end position="267"/>
    </location>
</feature>
<organism evidence="11 12">
    <name type="scientific">Streptomyces shenzhenensis</name>
    <dbReference type="NCBI Taxonomy" id="943815"/>
    <lineage>
        <taxon>Bacteria</taxon>
        <taxon>Bacillati</taxon>
        <taxon>Actinomycetota</taxon>
        <taxon>Actinomycetes</taxon>
        <taxon>Kitasatosporales</taxon>
        <taxon>Streptomycetaceae</taxon>
        <taxon>Streptomyces</taxon>
    </lineage>
</organism>
<keyword evidence="2" id="KW-1003">Cell membrane</keyword>
<feature type="transmembrane region" description="Helical" evidence="8">
    <location>
        <begin position="304"/>
        <end position="329"/>
    </location>
</feature>
<dbReference type="OrthoDB" id="9780560at2"/>
<evidence type="ECO:0000256" key="2">
    <source>
        <dbReference type="ARBA" id="ARBA00022475"/>
    </source>
</evidence>
<proteinExistence type="inferred from homology"/>
<reference evidence="11 12" key="1">
    <citation type="submission" date="2017-11" db="EMBL/GenBank/DDBJ databases">
        <title>Draft genome of actinobacteria isolated from guarana (Paullinia cupana (Mart.) Ducke.</title>
        <authorList>
            <person name="Siqueira K.A."/>
            <person name="Liotti R.G."/>
            <person name="Mendes T.A.O."/>
            <person name="Soares M.A."/>
        </authorList>
    </citation>
    <scope>NUCLEOTIDE SEQUENCE [LARGE SCALE GENOMIC DNA]</scope>
    <source>
        <strain evidence="11 12">193</strain>
    </source>
</reference>
<feature type="transmembrane region" description="Helical" evidence="8">
    <location>
        <begin position="387"/>
        <end position="410"/>
    </location>
</feature>
<comment type="subcellular location">
    <subcellularLocation>
        <location evidence="1">Cell membrane</location>
        <topology evidence="1">Multi-pass membrane protein</topology>
    </subcellularLocation>
</comment>
<evidence type="ECO:0000256" key="4">
    <source>
        <dbReference type="ARBA" id="ARBA00022989"/>
    </source>
</evidence>
<evidence type="ECO:0000313" key="12">
    <source>
        <dbReference type="Proteomes" id="UP000270471"/>
    </source>
</evidence>
<dbReference type="InterPro" id="IPR003838">
    <property type="entry name" value="ABC3_permease_C"/>
</dbReference>
<dbReference type="Pfam" id="PF02687">
    <property type="entry name" value="FtsX"/>
    <property type="match status" value="1"/>
</dbReference>
<accession>A0A3M0I6Y2</accession>
<comment type="similarity">
    <text evidence="6">Belongs to the ABC-4 integral membrane protein family.</text>
</comment>
<dbReference type="EMBL" id="PENI01000013">
    <property type="protein sequence ID" value="RMB84052.1"/>
    <property type="molecule type" value="Genomic_DNA"/>
</dbReference>
<evidence type="ECO:0000313" key="11">
    <source>
        <dbReference type="EMBL" id="RMB84052.1"/>
    </source>
</evidence>
<keyword evidence="4 8" id="KW-1133">Transmembrane helix</keyword>
<protein>
    <submittedName>
        <fullName evidence="11">ABC transporter permease</fullName>
    </submittedName>
</protein>
<evidence type="ECO:0000256" key="6">
    <source>
        <dbReference type="ARBA" id="ARBA00038076"/>
    </source>
</evidence>
<gene>
    <name evidence="11" type="ORF">CTZ28_21345</name>
</gene>